<protein>
    <submittedName>
        <fullName evidence="3">Response regulator receiver protein</fullName>
    </submittedName>
</protein>
<evidence type="ECO:0000256" key="1">
    <source>
        <dbReference type="PROSITE-ProRule" id="PRU00169"/>
    </source>
</evidence>
<comment type="caution">
    <text evidence="1">Lacks conserved residue(s) required for the propagation of feature annotation.</text>
</comment>
<dbReference type="Gene3D" id="3.40.50.2300">
    <property type="match status" value="1"/>
</dbReference>
<feature type="domain" description="Response regulatory" evidence="2">
    <location>
        <begin position="2"/>
        <end position="111"/>
    </location>
</feature>
<dbReference type="GO" id="GO:0000160">
    <property type="term" value="P:phosphorelay signal transduction system"/>
    <property type="evidence" value="ECO:0007669"/>
    <property type="project" value="InterPro"/>
</dbReference>
<dbReference type="HOGENOM" id="CLU_2034200_0_0_3"/>
<gene>
    <name evidence="3" type="ordered locus">Cyan7425_2485</name>
</gene>
<dbReference type="SUPFAM" id="SSF52172">
    <property type="entry name" value="CheY-like"/>
    <property type="match status" value="1"/>
</dbReference>
<accession>B8HY39</accession>
<evidence type="ECO:0000313" key="3">
    <source>
        <dbReference type="EMBL" id="ACL44842.1"/>
    </source>
</evidence>
<dbReference type="InterPro" id="IPR001789">
    <property type="entry name" value="Sig_transdc_resp-reg_receiver"/>
</dbReference>
<name>B8HY39_CYAP4</name>
<dbReference type="OrthoDB" id="2168082at2"/>
<reference evidence="3" key="1">
    <citation type="submission" date="2009-01" db="EMBL/GenBank/DDBJ databases">
        <title>Complete sequence of chromosome Cyanothece sp. PCC 7425.</title>
        <authorList>
            <consortium name="US DOE Joint Genome Institute"/>
            <person name="Lucas S."/>
            <person name="Copeland A."/>
            <person name="Lapidus A."/>
            <person name="Glavina del Rio T."/>
            <person name="Dalin E."/>
            <person name="Tice H."/>
            <person name="Bruce D."/>
            <person name="Goodwin L."/>
            <person name="Pitluck S."/>
            <person name="Sims D."/>
            <person name="Meineke L."/>
            <person name="Brettin T."/>
            <person name="Detter J.C."/>
            <person name="Han C."/>
            <person name="Larimer F."/>
            <person name="Land M."/>
            <person name="Hauser L."/>
            <person name="Kyrpides N."/>
            <person name="Ovchinnikova G."/>
            <person name="Liberton M."/>
            <person name="Stoeckel J."/>
            <person name="Banerjee A."/>
            <person name="Singh A."/>
            <person name="Page L."/>
            <person name="Sato H."/>
            <person name="Zhao L."/>
            <person name="Sherman L."/>
            <person name="Pakrasi H."/>
            <person name="Richardson P."/>
        </authorList>
    </citation>
    <scope>NUCLEOTIDE SEQUENCE</scope>
    <source>
        <strain evidence="3">PCC 7425</strain>
    </source>
</reference>
<sequence length="126" mass="13849">MRVLIADSSPFVGTALGWELEGFGVETKVVDSIARVKVEIEAIQPDLLVTELFLKDGDFLVLAAYRPHFPILLLSTHQVAVDDADVISAVDACLLKPIKAIDLISIANKLVFKRPHCLNQTEQLKV</sequence>
<evidence type="ECO:0000259" key="2">
    <source>
        <dbReference type="PROSITE" id="PS50110"/>
    </source>
</evidence>
<dbReference type="EMBL" id="CP001344">
    <property type="protein sequence ID" value="ACL44842.1"/>
    <property type="molecule type" value="Genomic_DNA"/>
</dbReference>
<proteinExistence type="predicted"/>
<organism evidence="3">
    <name type="scientific">Cyanothece sp. (strain PCC 7425 / ATCC 29141)</name>
    <dbReference type="NCBI Taxonomy" id="395961"/>
    <lineage>
        <taxon>Bacteria</taxon>
        <taxon>Bacillati</taxon>
        <taxon>Cyanobacteriota</taxon>
        <taxon>Cyanophyceae</taxon>
        <taxon>Gomontiellales</taxon>
        <taxon>Cyanothecaceae</taxon>
        <taxon>Cyanothece</taxon>
    </lineage>
</organism>
<dbReference type="InterPro" id="IPR011006">
    <property type="entry name" value="CheY-like_superfamily"/>
</dbReference>
<dbReference type="AlphaFoldDB" id="B8HY39"/>
<dbReference type="KEGG" id="cyn:Cyan7425_2485"/>
<dbReference type="PROSITE" id="PS50110">
    <property type="entry name" value="RESPONSE_REGULATORY"/>
    <property type="match status" value="1"/>
</dbReference>